<evidence type="ECO:0000313" key="2">
    <source>
        <dbReference type="EMBL" id="MBB6475040.1"/>
    </source>
</evidence>
<reference evidence="2 3" key="1">
    <citation type="submission" date="2020-08" db="EMBL/GenBank/DDBJ databases">
        <title>Sequencing the genomes of 1000 actinobacteria strains.</title>
        <authorList>
            <person name="Klenk H.-P."/>
        </authorList>
    </citation>
    <scope>NUCLEOTIDE SEQUENCE [LARGE SCALE GENOMIC DNA]</scope>
    <source>
        <strain evidence="2 3">DSM 44936</strain>
    </source>
</reference>
<accession>A0A7X0M7Y3</accession>
<organism evidence="2 3">
    <name type="scientific">Sphaerisporangium rubeum</name>
    <dbReference type="NCBI Taxonomy" id="321317"/>
    <lineage>
        <taxon>Bacteria</taxon>
        <taxon>Bacillati</taxon>
        <taxon>Actinomycetota</taxon>
        <taxon>Actinomycetes</taxon>
        <taxon>Streptosporangiales</taxon>
        <taxon>Streptosporangiaceae</taxon>
        <taxon>Sphaerisporangium</taxon>
    </lineage>
</organism>
<protein>
    <recommendedName>
        <fullName evidence="4">Sensor domain-containing protein</fullName>
    </recommendedName>
</protein>
<evidence type="ECO:0008006" key="4">
    <source>
        <dbReference type="Google" id="ProtNLM"/>
    </source>
</evidence>
<keyword evidence="3" id="KW-1185">Reference proteome</keyword>
<comment type="caution">
    <text evidence="2">The sequence shown here is derived from an EMBL/GenBank/DDBJ whole genome shotgun (WGS) entry which is preliminary data.</text>
</comment>
<dbReference type="EMBL" id="JACHIU010000001">
    <property type="protein sequence ID" value="MBB6475040.1"/>
    <property type="molecule type" value="Genomic_DNA"/>
</dbReference>
<name>A0A7X0M7Y3_9ACTN</name>
<feature type="signal peptide" evidence="1">
    <location>
        <begin position="1"/>
        <end position="18"/>
    </location>
</feature>
<dbReference type="PROSITE" id="PS51257">
    <property type="entry name" value="PROKAR_LIPOPROTEIN"/>
    <property type="match status" value="1"/>
</dbReference>
<keyword evidence="1" id="KW-0732">Signal</keyword>
<feature type="chain" id="PRO_5038511632" description="Sensor domain-containing protein" evidence="1">
    <location>
        <begin position="19"/>
        <end position="215"/>
    </location>
</feature>
<evidence type="ECO:0000256" key="1">
    <source>
        <dbReference type="SAM" id="SignalP"/>
    </source>
</evidence>
<proteinExistence type="predicted"/>
<dbReference type="RefSeq" id="WP_184984058.1">
    <property type="nucleotide sequence ID" value="NZ_BAAALO010000076.1"/>
</dbReference>
<gene>
    <name evidence="2" type="ORF">BJ992_004471</name>
</gene>
<evidence type="ECO:0000313" key="3">
    <source>
        <dbReference type="Proteomes" id="UP000555564"/>
    </source>
</evidence>
<dbReference type="Proteomes" id="UP000555564">
    <property type="component" value="Unassembled WGS sequence"/>
</dbReference>
<sequence>MRVTGVFLACALFAWATAACGPGDGAAGPEELRRARAALTGLVDPAVDFAHRSPAWHSPFRPAEEDCAHLFRLAEGRIGDDEEPAITESATFEGDHLGESAGVVLFAYPDGDADAELRHIGRLMRSCPSATVDSAGRGDRLVASELAVRPLGDGSQARRYRGRVGGYPYEMHIVVVRSGDLLVSLVHTGVARLDPEQTGRLAESVVSAVHEPSGD</sequence>
<dbReference type="AlphaFoldDB" id="A0A7X0M7Y3"/>